<dbReference type="Gene3D" id="2.60.120.260">
    <property type="entry name" value="Galactose-binding domain-like"/>
    <property type="match status" value="1"/>
</dbReference>
<proteinExistence type="predicted"/>
<name>A0AAD6CSN4_9EURO</name>
<keyword evidence="3" id="KW-1185">Reference proteome</keyword>
<dbReference type="PANTHER" id="PTHR36848:SF2">
    <property type="entry name" value="SECRETED PROTEIN"/>
    <property type="match status" value="1"/>
</dbReference>
<evidence type="ECO:0000256" key="1">
    <source>
        <dbReference type="SAM" id="SignalP"/>
    </source>
</evidence>
<dbReference type="EMBL" id="JAQIZZ010000006">
    <property type="protein sequence ID" value="KAJ5538025.1"/>
    <property type="molecule type" value="Genomic_DNA"/>
</dbReference>
<feature type="signal peptide" evidence="1">
    <location>
        <begin position="1"/>
        <end position="18"/>
    </location>
</feature>
<dbReference type="PANTHER" id="PTHR36848">
    <property type="entry name" value="DNA-BINDING PROTEIN (PUTATIVE SECRETED PROTEIN)-RELATED"/>
    <property type="match status" value="1"/>
</dbReference>
<evidence type="ECO:0000313" key="2">
    <source>
        <dbReference type="EMBL" id="KAJ5538025.1"/>
    </source>
</evidence>
<dbReference type="AlphaFoldDB" id="A0AAD6CSN4"/>
<reference evidence="2 3" key="1">
    <citation type="journal article" date="2023" name="IMA Fungus">
        <title>Comparative genomic study of the Penicillium genus elucidates a diverse pangenome and 15 lateral gene transfer events.</title>
        <authorList>
            <person name="Petersen C."/>
            <person name="Sorensen T."/>
            <person name="Nielsen M.R."/>
            <person name="Sondergaard T.E."/>
            <person name="Sorensen J.L."/>
            <person name="Fitzpatrick D.A."/>
            <person name="Frisvad J.C."/>
            <person name="Nielsen K.L."/>
        </authorList>
    </citation>
    <scope>NUCLEOTIDE SEQUENCE [LARGE SCALE GENOMIC DNA]</scope>
    <source>
        <strain evidence="2 3">IBT 35679</strain>
    </source>
</reference>
<dbReference type="SUPFAM" id="SSF49785">
    <property type="entry name" value="Galactose-binding domain-like"/>
    <property type="match status" value="1"/>
</dbReference>
<feature type="chain" id="PRO_5041940948" description="Secreted protein" evidence="1">
    <location>
        <begin position="19"/>
        <end position="973"/>
    </location>
</feature>
<protein>
    <recommendedName>
        <fullName evidence="4">Secreted protein</fullName>
    </recommendedName>
</protein>
<comment type="caution">
    <text evidence="2">The sequence shown here is derived from an EMBL/GenBank/DDBJ whole genome shotgun (WGS) entry which is preliminary data.</text>
</comment>
<dbReference type="InterPro" id="IPR008979">
    <property type="entry name" value="Galactose-bd-like_sf"/>
</dbReference>
<organism evidence="2 3">
    <name type="scientific">Penicillium frequentans</name>
    <dbReference type="NCBI Taxonomy" id="3151616"/>
    <lineage>
        <taxon>Eukaryota</taxon>
        <taxon>Fungi</taxon>
        <taxon>Dikarya</taxon>
        <taxon>Ascomycota</taxon>
        <taxon>Pezizomycotina</taxon>
        <taxon>Eurotiomycetes</taxon>
        <taxon>Eurotiomycetidae</taxon>
        <taxon>Eurotiales</taxon>
        <taxon>Aspergillaceae</taxon>
        <taxon>Penicillium</taxon>
    </lineage>
</organism>
<dbReference type="Pfam" id="PF17132">
    <property type="entry name" value="Glyco_hydro_106"/>
    <property type="match status" value="1"/>
</dbReference>
<gene>
    <name evidence="2" type="ORF">N7494_007504</name>
</gene>
<dbReference type="InterPro" id="IPR053161">
    <property type="entry name" value="Ulvan_degrading_GH"/>
</dbReference>
<dbReference type="Proteomes" id="UP001220324">
    <property type="component" value="Unassembled WGS sequence"/>
</dbReference>
<evidence type="ECO:0008006" key="4">
    <source>
        <dbReference type="Google" id="ProtNLM"/>
    </source>
</evidence>
<accession>A0AAD6CSN4</accession>
<keyword evidence="1" id="KW-0732">Signal</keyword>
<sequence>MKIFYAALVAHLLHSASAVSPKASAGQLPAYSKYQGARFRWWWPGGSIEPNEISSEISDIINAGFAGGEISDVYDSDHAYMDPKTYGFGQSRWVAAVERAYTEGNKLGGHVDMTLGPHWPTGFPGYTPDSLETMKELVHGQFFLEKGESFSGTLPLPLAAPSGNQTGNIVHATPKLVAVLAARTTTTNNSNTVVDIIPDTITVLSASVSNNTLSWTAPSDGRYVVVAAYNRGTGQIQNMYDASPENAPVTYPSPAYIVDHFSSHGVQAGIDFWNSHILTDSMKEQIKQSDGSIFEDSLELKLKQYWTTDFMKEFEQRRGYDLTPFLLYVFKDTNTFSGDETVATQILNDFYQTVSDLYTDYRLGGLRKWVNSLGLRLRIQPYTASFDSAYAASIVDIPEGESLGFDGDNDAFRVLATGRDIGGRTTILSDELGAFMNEAYGVTWRFLLGTANLDMALGVSQAVIHGHPYSYSQTSEWPGFAPFTPLGSSIGFADAWGPRQPHWMFATQCSSYLKNAQGLLQNSGPSIDVAILNADWGIGGSWSDDSLNDAGYSYQFPTPSLLARHNIGVKNGLLAPSGPKYKALVVTNSSIDVSTAETLLSYGQAGLPIILVGDTPQTSFSYSSLASKQTTASSLAKLFAKIKALSTTRAVTAASGVPGALQSLAVQPSVKYPTGVNNSLISYKRTVDAGNLFWIYNNGDEAVTQTIKLEGEGNPYWIDLWTSDVHPIAAFRSDSGYTEVNITLASTAALPIYVGTSNPWGSPKLEKHITATDCESYVDNGEIHIFSNTTCVATTSNGRTVRIQTDNLPAPVKPTSWKLEVEDWGPAKINETGSASPNTVKTELAAVYLTDLVAWPNISSLVNASGIGNYSTTLTLTKKSGLHVLLDVGSVTGTYGLEVNGVNVEGVDQFLNKPIDITDYVLDGKNDIVITVATTLWNKLIEVWSSLYGSSSSQEVGLTGPVEFTYVKDVIVT</sequence>
<evidence type="ECO:0000313" key="3">
    <source>
        <dbReference type="Proteomes" id="UP001220324"/>
    </source>
</evidence>